<dbReference type="RefSeq" id="WP_057871011.1">
    <property type="nucleotide sequence ID" value="NZ_AZGB01000006.1"/>
</dbReference>
<dbReference type="Proteomes" id="UP000051451">
    <property type="component" value="Unassembled WGS sequence"/>
</dbReference>
<evidence type="ECO:0000313" key="3">
    <source>
        <dbReference type="Proteomes" id="UP000051451"/>
    </source>
</evidence>
<organism evidence="2 3">
    <name type="scientific">Liquorilactobacillus ghanensis DSM 18630</name>
    <dbReference type="NCBI Taxonomy" id="1423750"/>
    <lineage>
        <taxon>Bacteria</taxon>
        <taxon>Bacillati</taxon>
        <taxon>Bacillota</taxon>
        <taxon>Bacilli</taxon>
        <taxon>Lactobacillales</taxon>
        <taxon>Lactobacillaceae</taxon>
        <taxon>Liquorilactobacillus</taxon>
    </lineage>
</organism>
<gene>
    <name evidence="2" type="ORF">FC89_GL000211</name>
</gene>
<sequence>MAEKETKTVSVRLSLSKDQDIINFIKNSNYSATTLIKLGLRELIKQGQVTLDFSGSKQEIEPNVQKKAENTKKTNTSKQTKKLLINGFKGISSNDVEKR</sequence>
<comment type="caution">
    <text evidence="2">The sequence shown here is derived from an EMBL/GenBank/DDBJ whole genome shotgun (WGS) entry which is preliminary data.</text>
</comment>
<feature type="region of interest" description="Disordered" evidence="1">
    <location>
        <begin position="61"/>
        <end position="81"/>
    </location>
</feature>
<reference evidence="2 3" key="1">
    <citation type="journal article" date="2015" name="Genome Announc.">
        <title>Expanding the biotechnology potential of lactobacilli through comparative genomics of 213 strains and associated genera.</title>
        <authorList>
            <person name="Sun Z."/>
            <person name="Harris H.M."/>
            <person name="McCann A."/>
            <person name="Guo C."/>
            <person name="Argimon S."/>
            <person name="Zhang W."/>
            <person name="Yang X."/>
            <person name="Jeffery I.B."/>
            <person name="Cooney J.C."/>
            <person name="Kagawa T.F."/>
            <person name="Liu W."/>
            <person name="Song Y."/>
            <person name="Salvetti E."/>
            <person name="Wrobel A."/>
            <person name="Rasinkangas P."/>
            <person name="Parkhill J."/>
            <person name="Rea M.C."/>
            <person name="O'Sullivan O."/>
            <person name="Ritari J."/>
            <person name="Douillard F.P."/>
            <person name="Paul Ross R."/>
            <person name="Yang R."/>
            <person name="Briner A.E."/>
            <person name="Felis G.E."/>
            <person name="de Vos W.M."/>
            <person name="Barrangou R."/>
            <person name="Klaenhammer T.R."/>
            <person name="Caufield P.W."/>
            <person name="Cui Y."/>
            <person name="Zhang H."/>
            <person name="O'Toole P.W."/>
        </authorList>
    </citation>
    <scope>NUCLEOTIDE SEQUENCE [LARGE SCALE GENOMIC DNA]</scope>
    <source>
        <strain evidence="2 3">DSM 18630</strain>
    </source>
</reference>
<protein>
    <submittedName>
        <fullName evidence="2">Uncharacterized protein</fullName>
    </submittedName>
</protein>
<dbReference type="PATRIC" id="fig|1423750.3.peg.213"/>
<accession>A0A0R1VXI1</accession>
<evidence type="ECO:0000256" key="1">
    <source>
        <dbReference type="SAM" id="MobiDB-lite"/>
    </source>
</evidence>
<dbReference type="GeneID" id="98318271"/>
<dbReference type="EMBL" id="AZGB01000006">
    <property type="protein sequence ID" value="KRM07526.1"/>
    <property type="molecule type" value="Genomic_DNA"/>
</dbReference>
<keyword evidence="3" id="KW-1185">Reference proteome</keyword>
<name>A0A0R1VXI1_9LACO</name>
<dbReference type="AlphaFoldDB" id="A0A0R1VXI1"/>
<proteinExistence type="predicted"/>
<feature type="compositionally biased region" description="Basic and acidic residues" evidence="1">
    <location>
        <begin position="61"/>
        <end position="72"/>
    </location>
</feature>
<evidence type="ECO:0000313" key="2">
    <source>
        <dbReference type="EMBL" id="KRM07526.1"/>
    </source>
</evidence>